<dbReference type="GO" id="GO:0022857">
    <property type="term" value="F:transmembrane transporter activity"/>
    <property type="evidence" value="ECO:0007669"/>
    <property type="project" value="InterPro"/>
</dbReference>
<evidence type="ECO:0000256" key="7">
    <source>
        <dbReference type="RuleBase" id="RU003879"/>
    </source>
</evidence>
<dbReference type="Proteomes" id="UP000886014">
    <property type="component" value="Unassembled WGS sequence"/>
</dbReference>
<evidence type="ECO:0000256" key="4">
    <source>
        <dbReference type="ARBA" id="ARBA00022692"/>
    </source>
</evidence>
<organism evidence="9">
    <name type="scientific">candidate division WOR-3 bacterium</name>
    <dbReference type="NCBI Taxonomy" id="2052148"/>
    <lineage>
        <taxon>Bacteria</taxon>
        <taxon>Bacteria division WOR-3</taxon>
    </lineage>
</organism>
<dbReference type="Gene3D" id="3.30.420.270">
    <property type="match status" value="1"/>
</dbReference>
<evidence type="ECO:0000313" key="9">
    <source>
        <dbReference type="EMBL" id="HHF57957.1"/>
    </source>
</evidence>
<feature type="transmembrane region" description="Helical" evidence="8">
    <location>
        <begin position="12"/>
        <end position="32"/>
    </location>
</feature>
<dbReference type="GO" id="GO:0005886">
    <property type="term" value="C:plasma membrane"/>
    <property type="evidence" value="ECO:0007669"/>
    <property type="project" value="UniProtKB-SubCell"/>
</dbReference>
<comment type="caution">
    <text evidence="9">The sequence shown here is derived from an EMBL/GenBank/DDBJ whole genome shotgun (WGS) entry which is preliminary data.</text>
</comment>
<evidence type="ECO:0000256" key="6">
    <source>
        <dbReference type="ARBA" id="ARBA00023136"/>
    </source>
</evidence>
<reference evidence="9" key="1">
    <citation type="journal article" date="2020" name="mSystems">
        <title>Genome- and Community-Level Interaction Insights into Carbon Utilization and Element Cycling Functions of Hydrothermarchaeota in Hydrothermal Sediment.</title>
        <authorList>
            <person name="Zhou Z."/>
            <person name="Liu Y."/>
            <person name="Xu W."/>
            <person name="Pan J."/>
            <person name="Luo Z.H."/>
            <person name="Li M."/>
        </authorList>
    </citation>
    <scope>NUCLEOTIDE SEQUENCE [LARGE SCALE GENOMIC DNA]</scope>
    <source>
        <strain evidence="9">HyVt-94</strain>
    </source>
</reference>
<dbReference type="AlphaFoldDB" id="A0A7C5M9J2"/>
<name>A0A7C5M9J2_UNCW3</name>
<sequence>MKEIDIGEKLFPMAGVALLVLVILIAAAPHLMTKSAVKADLPKARVIEADLEDNISITLKSDGSLYLNNTKIEDEDSLIKLVKEIEESDTEMPYYKLVVIRADKEIDWGKVLEIFDQVKKCGCKRVALAVVKRKENE</sequence>
<dbReference type="PANTHER" id="PTHR30558:SF7">
    <property type="entry name" value="TOL-PAL SYSTEM PROTEIN TOLR"/>
    <property type="match status" value="1"/>
</dbReference>
<evidence type="ECO:0000256" key="3">
    <source>
        <dbReference type="ARBA" id="ARBA00022475"/>
    </source>
</evidence>
<comment type="similarity">
    <text evidence="2 7">Belongs to the ExbD/TolR family.</text>
</comment>
<gene>
    <name evidence="9" type="ORF">ENL41_00860</name>
</gene>
<accession>A0A7C5M9J2</accession>
<proteinExistence type="inferred from homology"/>
<dbReference type="PANTHER" id="PTHR30558">
    <property type="entry name" value="EXBD MEMBRANE COMPONENT OF PMF-DRIVEN MACROMOLECULE IMPORT SYSTEM"/>
    <property type="match status" value="1"/>
</dbReference>
<evidence type="ECO:0000256" key="8">
    <source>
        <dbReference type="SAM" id="Phobius"/>
    </source>
</evidence>
<dbReference type="InterPro" id="IPR003400">
    <property type="entry name" value="ExbD"/>
</dbReference>
<comment type="subcellular location">
    <subcellularLocation>
        <location evidence="1">Cell membrane</location>
        <topology evidence="1">Single-pass membrane protein</topology>
    </subcellularLocation>
    <subcellularLocation>
        <location evidence="7">Cell membrane</location>
        <topology evidence="7">Single-pass type II membrane protein</topology>
    </subcellularLocation>
</comment>
<dbReference type="GO" id="GO:0015031">
    <property type="term" value="P:protein transport"/>
    <property type="evidence" value="ECO:0007669"/>
    <property type="project" value="UniProtKB-KW"/>
</dbReference>
<evidence type="ECO:0000256" key="1">
    <source>
        <dbReference type="ARBA" id="ARBA00004162"/>
    </source>
</evidence>
<keyword evidence="5 8" id="KW-1133">Transmembrane helix</keyword>
<protein>
    <recommendedName>
        <fullName evidence="10">Biopolymer transporter ExbD</fullName>
    </recommendedName>
</protein>
<keyword evidence="4 7" id="KW-0812">Transmembrane</keyword>
<evidence type="ECO:0000256" key="5">
    <source>
        <dbReference type="ARBA" id="ARBA00022989"/>
    </source>
</evidence>
<evidence type="ECO:0008006" key="10">
    <source>
        <dbReference type="Google" id="ProtNLM"/>
    </source>
</evidence>
<keyword evidence="3" id="KW-1003">Cell membrane</keyword>
<keyword evidence="7" id="KW-0813">Transport</keyword>
<dbReference type="EMBL" id="DRTV01000070">
    <property type="protein sequence ID" value="HHF57957.1"/>
    <property type="molecule type" value="Genomic_DNA"/>
</dbReference>
<keyword evidence="7" id="KW-0653">Protein transport</keyword>
<keyword evidence="6 8" id="KW-0472">Membrane</keyword>
<evidence type="ECO:0000256" key="2">
    <source>
        <dbReference type="ARBA" id="ARBA00005811"/>
    </source>
</evidence>
<dbReference type="Pfam" id="PF02472">
    <property type="entry name" value="ExbD"/>
    <property type="match status" value="1"/>
</dbReference>